<proteinExistence type="predicted"/>
<evidence type="ECO:0000256" key="1">
    <source>
        <dbReference type="ARBA" id="ARBA00022729"/>
    </source>
</evidence>
<dbReference type="InterPro" id="IPR037028">
    <property type="entry name" value="Dr_adhesin_sf"/>
</dbReference>
<dbReference type="Gene3D" id="2.60.40.1570">
    <property type="entry name" value="Dr adhesin"/>
    <property type="match status" value="1"/>
</dbReference>
<organism evidence="3">
    <name type="scientific">Enterobacter cloacae</name>
    <dbReference type="NCBI Taxonomy" id="550"/>
    <lineage>
        <taxon>Bacteria</taxon>
        <taxon>Pseudomonadati</taxon>
        <taxon>Pseudomonadota</taxon>
        <taxon>Gammaproteobacteria</taxon>
        <taxon>Enterobacterales</taxon>
        <taxon>Enterobacteriaceae</taxon>
        <taxon>Enterobacter</taxon>
        <taxon>Enterobacter cloacae complex</taxon>
    </lineage>
</organism>
<feature type="signal peptide" evidence="2">
    <location>
        <begin position="1"/>
        <end position="21"/>
    </location>
</feature>
<dbReference type="EMBL" id="KX858825">
    <property type="protein sequence ID" value="AQX35350.1"/>
    <property type="molecule type" value="Genomic_DNA"/>
</dbReference>
<keyword evidence="3" id="KW-0614">Plasmid</keyword>
<evidence type="ECO:0000256" key="2">
    <source>
        <dbReference type="SAM" id="SignalP"/>
    </source>
</evidence>
<protein>
    <submittedName>
        <fullName evidence="3">Saf-pilin pilus formation protein</fullName>
    </submittedName>
</protein>
<reference evidence="3" key="1">
    <citation type="journal article" date="2017" name="Antimicrob. Agents Chemother.">
        <title>Enterobacter cloacae Complex Isolates Harboring blaNMC-A or blaIMI-Type Class A Carbapenemase Genes on Novel Chromosomal Integrative Elements and Plasmids.</title>
        <authorList>
            <person name="Boyd D.A."/>
            <person name="Mataseje L.F."/>
            <person name="Davidson R."/>
            <person name="Delport J.A."/>
            <person name="Fuller J."/>
            <person name="Hoang L."/>
            <person name="Lefebvre B."/>
            <person name="Levett P.N."/>
            <person name="Roscoe D.L."/>
            <person name="Willey B.M."/>
            <person name="Mulvey M.R."/>
        </authorList>
    </citation>
    <scope>NUCLEOTIDE SEQUENCE</scope>
    <source>
        <strain evidence="3">N13-1531</strain>
        <plasmid evidence="3">pIMI-5</plasmid>
    </source>
</reference>
<gene>
    <name evidence="3" type="ORF">PIMI5_00033</name>
</gene>
<dbReference type="AlphaFoldDB" id="A0A1S6XY45"/>
<keyword evidence="1 2" id="KW-0732">Signal</keyword>
<sequence length="168" mass="17872">MKLSKCLVGMMLLTTSASSLAAFDRVTTTSGNITFTAPTYPVTTTITPVANLTSGQVPSYTKIAEIAFSSPQPQRIAYRWGPATGNFQPAANRIGVATIKGNSNTTNQLKVLFDASIVGSTPIADGSTFWMTTDTQVASFRNNITTEVASTVNPDIYTVYIESGVYVP</sequence>
<geneLocation type="plasmid" evidence="3">
    <name>pIMI-5</name>
</geneLocation>
<accession>A0A1S6XY45</accession>
<evidence type="ECO:0000313" key="3">
    <source>
        <dbReference type="EMBL" id="AQX35350.1"/>
    </source>
</evidence>
<dbReference type="RefSeq" id="WP_172689208.1">
    <property type="nucleotide sequence ID" value="NZ_KX858825.1"/>
</dbReference>
<feature type="chain" id="PRO_5012029102" evidence="2">
    <location>
        <begin position="22"/>
        <end position="168"/>
    </location>
</feature>
<name>A0A1S6XY45_ENTCL</name>